<keyword evidence="1" id="KW-0812">Transmembrane</keyword>
<accession>A0A4Q0AI26</accession>
<feature type="domain" description="DUF4367" evidence="2">
    <location>
        <begin position="213"/>
        <end position="319"/>
    </location>
</feature>
<feature type="transmembrane region" description="Helical" evidence="1">
    <location>
        <begin position="173"/>
        <end position="194"/>
    </location>
</feature>
<proteinExistence type="predicted"/>
<evidence type="ECO:0000256" key="1">
    <source>
        <dbReference type="SAM" id="Phobius"/>
    </source>
</evidence>
<evidence type="ECO:0000313" key="3">
    <source>
        <dbReference type="EMBL" id="RWZ78639.1"/>
    </source>
</evidence>
<evidence type="ECO:0000313" key="4">
    <source>
        <dbReference type="Proteomes" id="UP000289257"/>
    </source>
</evidence>
<dbReference type="EMBL" id="SCKX01000001">
    <property type="protein sequence ID" value="RWZ78639.1"/>
    <property type="molecule type" value="Genomic_DNA"/>
</dbReference>
<dbReference type="Proteomes" id="UP000289257">
    <property type="component" value="Unassembled WGS sequence"/>
</dbReference>
<gene>
    <name evidence="3" type="ORF">EOT05_02715</name>
</gene>
<keyword evidence="4" id="KW-1185">Reference proteome</keyword>
<comment type="caution">
    <text evidence="3">The sequence shown here is derived from an EMBL/GenBank/DDBJ whole genome shotgun (WGS) entry which is preliminary data.</text>
</comment>
<name>A0A4Q0AI26_9BACT</name>
<keyword evidence="1" id="KW-0472">Membrane</keyword>
<dbReference type="AlphaFoldDB" id="A0A4Q0AI26"/>
<dbReference type="Pfam" id="PF14285">
    <property type="entry name" value="DUF4367"/>
    <property type="match status" value="1"/>
</dbReference>
<dbReference type="InterPro" id="IPR025377">
    <property type="entry name" value="DUF4367"/>
</dbReference>
<sequence length="319" mass="34460">MQANKTVEINGRLYDAVTGLPVNKVKSSEKTVSPANVKKRAAEAAAQSVHAQPQRSQTLHRRAAKKVIPSVLKRTKPGQHMDITRSSKVAKFAPHPTTIPIAPPKKTIATPDIAPKAHPLAARAFERITKTAVSAPVQTSAKQVKDAAIDKVLKTPVATPVRKRRSFRWSGRSTIITAMFLVLIVGAYVIYINLASISVGFAASQAGINATYPKYKPDGYSLSQPVTYSDGTVTLKFTSNSNDSQFTIVQTRSSWDSSAVLTNVVKKAAGDNYITTQESGLTIYSYNNNVTWVNGGILYTIESNAPLSGDQIRHIATSL</sequence>
<keyword evidence="1" id="KW-1133">Transmembrane helix</keyword>
<organism evidence="3 4">
    <name type="scientific">Candidatus Microsaccharimonas sossegonensis</name>
    <dbReference type="NCBI Taxonomy" id="2506948"/>
    <lineage>
        <taxon>Bacteria</taxon>
        <taxon>Candidatus Saccharimonadota</taxon>
        <taxon>Candidatus Saccharimonadia</taxon>
        <taxon>Candidatus Saccharimonadales</taxon>
        <taxon>Candidatus Saccharimonadaceae</taxon>
        <taxon>Candidatus Microsaccharimonas</taxon>
    </lineage>
</organism>
<reference evidence="3" key="1">
    <citation type="submission" date="2019-01" db="EMBL/GenBank/DDBJ databases">
        <title>Genomic signatures and co-occurrence patterns of the ultra-small Saccharimodia (Patescibacteria phylum) suggest a symbiotic lifestyle.</title>
        <authorList>
            <person name="Lemos L."/>
            <person name="Medeiros J."/>
            <person name="Andreote F."/>
            <person name="Fernandes G."/>
            <person name="Varani A."/>
            <person name="Oliveira G."/>
            <person name="Pylro V."/>
        </authorList>
    </citation>
    <scope>NUCLEOTIDE SEQUENCE [LARGE SCALE GENOMIC DNA]</scope>
    <source>
        <strain evidence="3">AMD02</strain>
    </source>
</reference>
<evidence type="ECO:0000259" key="2">
    <source>
        <dbReference type="Pfam" id="PF14285"/>
    </source>
</evidence>
<protein>
    <submittedName>
        <fullName evidence="3">DUF4367 domain-containing protein</fullName>
    </submittedName>
</protein>